<comment type="caution">
    <text evidence="3">The sequence shown here is derived from an EMBL/GenBank/DDBJ whole genome shotgun (WGS) entry which is preliminary data.</text>
</comment>
<feature type="compositionally biased region" description="Basic and acidic residues" evidence="1">
    <location>
        <begin position="9"/>
        <end position="30"/>
    </location>
</feature>
<dbReference type="Pfam" id="PF13406">
    <property type="entry name" value="SLT_2"/>
    <property type="match status" value="1"/>
</dbReference>
<reference evidence="3 4" key="1">
    <citation type="submission" date="2020-07" db="EMBL/GenBank/DDBJ databases">
        <title>Sequencing the genomes of 1000 actinobacteria strains.</title>
        <authorList>
            <person name="Klenk H.-P."/>
        </authorList>
    </citation>
    <scope>NUCLEOTIDE SEQUENCE [LARGE SCALE GENOMIC DNA]</scope>
    <source>
        <strain evidence="3 4">DSM 45975</strain>
    </source>
</reference>
<accession>A0A839DXQ8</accession>
<dbReference type="GO" id="GO:0008933">
    <property type="term" value="F:peptidoglycan lytic transglycosylase activity"/>
    <property type="evidence" value="ECO:0007669"/>
    <property type="project" value="TreeGrafter"/>
</dbReference>
<gene>
    <name evidence="3" type="ORF">FHX42_003199</name>
</gene>
<keyword evidence="4" id="KW-1185">Reference proteome</keyword>
<dbReference type="PANTHER" id="PTHR30163:SF8">
    <property type="entry name" value="LYTIC MUREIN TRANSGLYCOSYLASE"/>
    <property type="match status" value="1"/>
</dbReference>
<evidence type="ECO:0000256" key="1">
    <source>
        <dbReference type="SAM" id="MobiDB-lite"/>
    </source>
</evidence>
<dbReference type="SUPFAM" id="SSF53955">
    <property type="entry name" value="Lysozyme-like"/>
    <property type="match status" value="1"/>
</dbReference>
<feature type="domain" description="Transglycosylase SLT" evidence="2">
    <location>
        <begin position="323"/>
        <end position="363"/>
    </location>
</feature>
<dbReference type="Proteomes" id="UP000569329">
    <property type="component" value="Unassembled WGS sequence"/>
</dbReference>
<dbReference type="AlphaFoldDB" id="A0A839DXQ8"/>
<dbReference type="EMBL" id="JACGWZ010000004">
    <property type="protein sequence ID" value="MBA8825833.1"/>
    <property type="molecule type" value="Genomic_DNA"/>
</dbReference>
<dbReference type="InterPro" id="IPR023346">
    <property type="entry name" value="Lysozyme-like_dom_sf"/>
</dbReference>
<protein>
    <recommendedName>
        <fullName evidence="2">Transglycosylase SLT domain-containing protein</fullName>
    </recommendedName>
</protein>
<dbReference type="InterPro" id="IPR031304">
    <property type="entry name" value="SLT_2"/>
</dbReference>
<sequence>MPGDPDPPGDNRTDSDRPEAEQPGTDRPDNSRTPGSGHHAPERSAPPARTERTGRALLEHLRRTALRFRRWVAPLLATALAWLHRTSQRLRRRAEPVLRTALDRSRVAAHRFRRWADPVLAPATAWLSRRWERAEPKLRPALNWLRKAAEPDTPRPRVSSGGPHVSGNLHRMHPRMRLLQVGTATVAVGLLATLVGNAGAPSDQDVTLAAKKSSLSSEASGEIHEWAEQTSSSTGVPAPALESYAHAEHALQQKEPGCGLPWNVLAGIGRVESRHGNFGGSTLTSQGNTSEPIIGIALNGSGVDTVTDTDNGRLDGDTVHDRAVGPMQFIPSTWQTWATDGDGDGEADPQSMDDSAATAGHYLCGSVPSGDLSSRSDQTRALMSYNQSSSYGQLVLEFAERYEGSVPPPPTVEE</sequence>
<evidence type="ECO:0000259" key="2">
    <source>
        <dbReference type="Pfam" id="PF13406"/>
    </source>
</evidence>
<dbReference type="Gene3D" id="1.10.530.10">
    <property type="match status" value="1"/>
</dbReference>
<feature type="region of interest" description="Disordered" evidence="1">
    <location>
        <begin position="1"/>
        <end position="51"/>
    </location>
</feature>
<dbReference type="RefSeq" id="WP_182545089.1">
    <property type="nucleotide sequence ID" value="NZ_JACGWZ010000004.1"/>
</dbReference>
<name>A0A839DXQ8_9PSEU</name>
<dbReference type="InterPro" id="IPR043426">
    <property type="entry name" value="MltB-like"/>
</dbReference>
<dbReference type="PANTHER" id="PTHR30163">
    <property type="entry name" value="MEMBRANE-BOUND LYTIC MUREIN TRANSGLYCOSYLASE B"/>
    <property type="match status" value="1"/>
</dbReference>
<dbReference type="CDD" id="cd13399">
    <property type="entry name" value="Slt35-like"/>
    <property type="match status" value="1"/>
</dbReference>
<feature type="region of interest" description="Disordered" evidence="1">
    <location>
        <begin position="149"/>
        <end position="169"/>
    </location>
</feature>
<evidence type="ECO:0000313" key="4">
    <source>
        <dbReference type="Proteomes" id="UP000569329"/>
    </source>
</evidence>
<organism evidence="3 4">
    <name type="scientific">Halosaccharopolyspora lacisalsi</name>
    <dbReference type="NCBI Taxonomy" id="1000566"/>
    <lineage>
        <taxon>Bacteria</taxon>
        <taxon>Bacillati</taxon>
        <taxon>Actinomycetota</taxon>
        <taxon>Actinomycetes</taxon>
        <taxon>Pseudonocardiales</taxon>
        <taxon>Pseudonocardiaceae</taxon>
        <taxon>Halosaccharopolyspora</taxon>
    </lineage>
</organism>
<proteinExistence type="predicted"/>
<dbReference type="GO" id="GO:0009253">
    <property type="term" value="P:peptidoglycan catabolic process"/>
    <property type="evidence" value="ECO:0007669"/>
    <property type="project" value="TreeGrafter"/>
</dbReference>
<evidence type="ECO:0000313" key="3">
    <source>
        <dbReference type="EMBL" id="MBA8825833.1"/>
    </source>
</evidence>